<gene>
    <name evidence="2" type="ORF">CW751_00060</name>
</gene>
<protein>
    <recommendedName>
        <fullName evidence="1">DUF6602 domain-containing protein</fullName>
    </recommendedName>
</protein>
<dbReference type="AlphaFoldDB" id="A0A2I0R5X8"/>
<evidence type="ECO:0000313" key="3">
    <source>
        <dbReference type="Proteomes" id="UP000236654"/>
    </source>
</evidence>
<dbReference type="RefSeq" id="WP_101332916.1">
    <property type="nucleotide sequence ID" value="NZ_PJNI01000001.1"/>
</dbReference>
<organism evidence="2 3">
    <name type="scientific">Brumimicrobium salinarum</name>
    <dbReference type="NCBI Taxonomy" id="2058658"/>
    <lineage>
        <taxon>Bacteria</taxon>
        <taxon>Pseudomonadati</taxon>
        <taxon>Bacteroidota</taxon>
        <taxon>Flavobacteriia</taxon>
        <taxon>Flavobacteriales</taxon>
        <taxon>Crocinitomicaceae</taxon>
        <taxon>Brumimicrobium</taxon>
    </lineage>
</organism>
<dbReference type="CDD" id="cd21173">
    <property type="entry name" value="NucC-like"/>
    <property type="match status" value="1"/>
</dbReference>
<evidence type="ECO:0000259" key="1">
    <source>
        <dbReference type="Pfam" id="PF20247"/>
    </source>
</evidence>
<dbReference type="Proteomes" id="UP000236654">
    <property type="component" value="Unassembled WGS sequence"/>
</dbReference>
<keyword evidence="3" id="KW-1185">Reference proteome</keyword>
<comment type="caution">
    <text evidence="2">The sequence shown here is derived from an EMBL/GenBank/DDBJ whole genome shotgun (WGS) entry which is preliminary data.</text>
</comment>
<evidence type="ECO:0000313" key="2">
    <source>
        <dbReference type="EMBL" id="PKR81770.1"/>
    </source>
</evidence>
<feature type="domain" description="DUF6602" evidence="1">
    <location>
        <begin position="43"/>
        <end position="142"/>
    </location>
</feature>
<accession>A0A2I0R5X8</accession>
<sequence>MQNGKENIEIKEFSKLPIADFLESDVIAIKTASKLSNLIRIGQKNIRSAGDEVEIELRKFYSRKLGNNYKVSHGHFVDKQLKVSPQFDLLISDASHIQNLFKLSDSSEVFPYESIYCVGEVKNSFYKSDLINTFSNNILNLKKQLSREKMSPNTLAINNYALTVNDTLSSNDYLNPLFSFMFFIHSKKNNLLKALSDSVKDNVALPNFILFLDRGILVNIDSDAYNKSIIKVNLYPEFTKNGKWVLLTDSNPSKLLSYHYLLILSHLENTMLFQPKVSEYNANLHVFDINQYKEL</sequence>
<dbReference type="InterPro" id="IPR046537">
    <property type="entry name" value="DUF6602"/>
</dbReference>
<dbReference type="EMBL" id="PJNI01000001">
    <property type="protein sequence ID" value="PKR81770.1"/>
    <property type="molecule type" value="Genomic_DNA"/>
</dbReference>
<name>A0A2I0R5X8_9FLAO</name>
<dbReference type="OrthoDB" id="7068941at2"/>
<proteinExistence type="predicted"/>
<reference evidence="2 3" key="1">
    <citation type="submission" date="2017-12" db="EMBL/GenBank/DDBJ databases">
        <title>The draft genome sequence of Brumimicrobium saltpan LHR20.</title>
        <authorList>
            <person name="Do Z.-J."/>
            <person name="Luo H.-R."/>
        </authorList>
    </citation>
    <scope>NUCLEOTIDE SEQUENCE [LARGE SCALE GENOMIC DNA]</scope>
    <source>
        <strain evidence="2 3">LHR20</strain>
    </source>
</reference>
<dbReference type="Pfam" id="PF20247">
    <property type="entry name" value="DUF6602"/>
    <property type="match status" value="1"/>
</dbReference>